<dbReference type="Pfam" id="PF07714">
    <property type="entry name" value="PK_Tyr_Ser-Thr"/>
    <property type="match status" value="1"/>
</dbReference>
<dbReference type="SUPFAM" id="SSF56112">
    <property type="entry name" value="Protein kinase-like (PK-like)"/>
    <property type="match status" value="1"/>
</dbReference>
<dbReference type="InterPro" id="IPR001245">
    <property type="entry name" value="Ser-Thr/Tyr_kinase_cat_dom"/>
</dbReference>
<evidence type="ECO:0000256" key="1">
    <source>
        <dbReference type="SAM" id="Coils"/>
    </source>
</evidence>
<reference evidence="3 4" key="1">
    <citation type="submission" date="2017-11" db="EMBL/GenBank/DDBJ databases">
        <title>The genome of Rhizophagus clarus HR1 reveals common genetic basis of auxotrophy among arbuscular mycorrhizal fungi.</title>
        <authorList>
            <person name="Kobayashi Y."/>
        </authorList>
    </citation>
    <scope>NUCLEOTIDE SEQUENCE [LARGE SCALE GENOMIC DNA]</scope>
    <source>
        <strain evidence="3 4">HR1</strain>
    </source>
</reference>
<organism evidence="3 4">
    <name type="scientific">Rhizophagus clarus</name>
    <dbReference type="NCBI Taxonomy" id="94130"/>
    <lineage>
        <taxon>Eukaryota</taxon>
        <taxon>Fungi</taxon>
        <taxon>Fungi incertae sedis</taxon>
        <taxon>Mucoromycota</taxon>
        <taxon>Glomeromycotina</taxon>
        <taxon>Glomeromycetes</taxon>
        <taxon>Glomerales</taxon>
        <taxon>Glomeraceae</taxon>
        <taxon>Rhizophagus</taxon>
    </lineage>
</organism>
<protein>
    <recommendedName>
        <fullName evidence="2">Protein kinase domain-containing protein</fullName>
    </recommendedName>
</protein>
<evidence type="ECO:0000313" key="4">
    <source>
        <dbReference type="Proteomes" id="UP000247702"/>
    </source>
</evidence>
<dbReference type="GO" id="GO:0005524">
    <property type="term" value="F:ATP binding"/>
    <property type="evidence" value="ECO:0007669"/>
    <property type="project" value="InterPro"/>
</dbReference>
<dbReference type="AlphaFoldDB" id="A0A2Z6Q3Y1"/>
<dbReference type="InterPro" id="IPR000719">
    <property type="entry name" value="Prot_kinase_dom"/>
</dbReference>
<dbReference type="PROSITE" id="PS50011">
    <property type="entry name" value="PROTEIN_KINASE_DOM"/>
    <property type="match status" value="1"/>
</dbReference>
<proteinExistence type="predicted"/>
<dbReference type="PANTHER" id="PTHR44329">
    <property type="entry name" value="SERINE/THREONINE-PROTEIN KINASE TNNI3K-RELATED"/>
    <property type="match status" value="1"/>
</dbReference>
<dbReference type="Gene3D" id="1.10.510.10">
    <property type="entry name" value="Transferase(Phosphotransferase) domain 1"/>
    <property type="match status" value="1"/>
</dbReference>
<sequence>MLSLNLNVLDLGKFGTSGNEILDQFIIENKLKWIPYNNFKNIKYLNREGLNIIYRAKYKDIKIVLKCLSCLDNSDENLNKLLSKWKIIYAPYEIIKIFGFTRNPDTLDYMLMMEYANIGNLREYLTVITNDWERKLLMLYKIIYGLNIIHNEGLVHHNFHDGNILFIEHEGLYGIYISDYLEIYQSAKSILEKDNIYGVIPFMAPEILRGKPHTQASDIYSFSMIMWEFTSGISPFNSVAHDILLALRICKGKRPGIIMDTPQCYIDLMKRCWDDDPLKRPSASEVLDIIKKWIFYSYDNKINEELKRKMNEEELKRNIMDIKEFINAPIGFGYDDFSDQSDSEACYTSRLLNFTSKDLNGILEGSLKLKFLQKDKSVEKQLFKLERIAETYYQSSQNELKEKQFAYQNIQMELINLQQRNSQFEQDNQNLEFNLTVQTEEFAEKENTLQVQITNLQNEKQALANNLAKQLEQNELTTQQFQNQINRLNQEKNSLQDQLIQKETNIQELKDQYENQLIQSQNNHKQMKDENLQLEKVAKTYYQSSQNELKEIQIELQQSKKENDNLYQKNVKLVNQLENLFHQNALPNNELSNYQLGDSNQSYGMDLYNDISILNYSLEKYITDLNQDVIINIEEIKKLLLVYECSTKISSQKDDQLLIQAVLQRYIIETIISHATGYFKSSGQHYHLESDIIKEASSLSKLLINISKYRTGNDKITHAALTKLRKQIYLVLNNCGFANVYGENNTTYEHPFIADCKKKLNNIMNGLRVVVKDQEKIAVENLAATIICEVIKIF</sequence>
<dbReference type="InterPro" id="IPR011009">
    <property type="entry name" value="Kinase-like_dom_sf"/>
</dbReference>
<dbReference type="EMBL" id="BEXD01000136">
    <property type="protein sequence ID" value="GBB84637.1"/>
    <property type="molecule type" value="Genomic_DNA"/>
</dbReference>
<keyword evidence="4" id="KW-1185">Reference proteome</keyword>
<name>A0A2Z6Q3Y1_9GLOM</name>
<dbReference type="InterPro" id="IPR051681">
    <property type="entry name" value="Ser/Thr_Kinases-Pseudokinases"/>
</dbReference>
<evidence type="ECO:0000313" key="3">
    <source>
        <dbReference type="EMBL" id="GBB84637.1"/>
    </source>
</evidence>
<gene>
    <name evidence="3" type="ORF">RclHR1_01120025</name>
</gene>
<feature type="domain" description="Protein kinase" evidence="2">
    <location>
        <begin position="39"/>
        <end position="294"/>
    </location>
</feature>
<dbReference type="GO" id="GO:0004674">
    <property type="term" value="F:protein serine/threonine kinase activity"/>
    <property type="evidence" value="ECO:0007669"/>
    <property type="project" value="TreeGrafter"/>
</dbReference>
<evidence type="ECO:0000259" key="2">
    <source>
        <dbReference type="PROSITE" id="PS50011"/>
    </source>
</evidence>
<dbReference type="Proteomes" id="UP000247702">
    <property type="component" value="Unassembled WGS sequence"/>
</dbReference>
<accession>A0A2Z6Q3Y1</accession>
<comment type="caution">
    <text evidence="3">The sequence shown here is derived from an EMBL/GenBank/DDBJ whole genome shotgun (WGS) entry which is preliminary data.</text>
</comment>
<keyword evidence="1" id="KW-0175">Coiled coil</keyword>
<feature type="coiled-coil region" evidence="1">
    <location>
        <begin position="400"/>
        <end position="576"/>
    </location>
</feature>